<accession>A0ABR8T3V4</accession>
<dbReference type="SUPFAM" id="SSF51735">
    <property type="entry name" value="NAD(P)-binding Rossmann-fold domains"/>
    <property type="match status" value="1"/>
</dbReference>
<protein>
    <submittedName>
        <fullName evidence="3">Gfo/Idh/MocA family oxidoreductase</fullName>
    </submittedName>
</protein>
<evidence type="ECO:0000313" key="4">
    <source>
        <dbReference type="Proteomes" id="UP000608071"/>
    </source>
</evidence>
<dbReference type="InterPro" id="IPR036291">
    <property type="entry name" value="NAD(P)-bd_dom_sf"/>
</dbReference>
<evidence type="ECO:0000313" key="3">
    <source>
        <dbReference type="EMBL" id="MBD7969974.1"/>
    </source>
</evidence>
<dbReference type="PANTHER" id="PTHR43377:SF1">
    <property type="entry name" value="BILIVERDIN REDUCTASE A"/>
    <property type="match status" value="1"/>
</dbReference>
<dbReference type="RefSeq" id="WP_191802574.1">
    <property type="nucleotide sequence ID" value="NZ_JACSQL010000009.1"/>
</dbReference>
<keyword evidence="4" id="KW-1185">Reference proteome</keyword>
<comment type="caution">
    <text evidence="3">The sequence shown here is derived from an EMBL/GenBank/DDBJ whole genome shotgun (WGS) entry which is preliminary data.</text>
</comment>
<dbReference type="PANTHER" id="PTHR43377">
    <property type="entry name" value="BILIVERDIN REDUCTASE A"/>
    <property type="match status" value="1"/>
</dbReference>
<dbReference type="InterPro" id="IPR000683">
    <property type="entry name" value="Gfo/Idh/MocA-like_OxRdtase_N"/>
</dbReference>
<name>A0ABR8T3V4_9BACL</name>
<dbReference type="Gene3D" id="3.40.50.720">
    <property type="entry name" value="NAD(P)-binding Rossmann-like Domain"/>
    <property type="match status" value="1"/>
</dbReference>
<dbReference type="SUPFAM" id="SSF55347">
    <property type="entry name" value="Glyceraldehyde-3-phosphate dehydrogenase-like, C-terminal domain"/>
    <property type="match status" value="1"/>
</dbReference>
<dbReference type="InterPro" id="IPR055170">
    <property type="entry name" value="GFO_IDH_MocA-like_dom"/>
</dbReference>
<feature type="domain" description="GFO/IDH/MocA-like oxidoreductase" evidence="2">
    <location>
        <begin position="132"/>
        <end position="252"/>
    </location>
</feature>
<evidence type="ECO:0000259" key="2">
    <source>
        <dbReference type="Pfam" id="PF22725"/>
    </source>
</evidence>
<dbReference type="InterPro" id="IPR051450">
    <property type="entry name" value="Gfo/Idh/MocA_Oxidoreductases"/>
</dbReference>
<feature type="domain" description="Gfo/Idh/MocA-like oxidoreductase N-terminal" evidence="1">
    <location>
        <begin position="6"/>
        <end position="122"/>
    </location>
</feature>
<dbReference type="Proteomes" id="UP000608071">
    <property type="component" value="Unassembled WGS sequence"/>
</dbReference>
<sequence>MKHHQVIVAGCGGMSNAWLDYAAERDDVHIAALVDIYEENAMKMAEKRGLIVPIYNDLSTALQSVNANLVFDVTIPSSHKSVVTTALEAGCHVFGEKPMAESLEDAREIVEVSKRTGKRYAVMQNRRYLKQIRALRDHLQSGAIGKIGSIHADFFLGPRFGGFRDVMDSPLIIDMAIHTFDQARFITGANPVSVYCHEYNAEGSWYQGNASAICIFEMSDGSVFSYRGSWSAIGQPTSWEADWRVLGSQGSARWDGVHMPFSEQKQEQAGEGFFHEIVRTEAEARWNGREGHSGCLDEMFAALAEDRPAETDALDHIHSAAMVFGALESARTGKKVFL</sequence>
<organism evidence="3 4">
    <name type="scientific">Paenibacillus gallinarum</name>
    <dbReference type="NCBI Taxonomy" id="2762232"/>
    <lineage>
        <taxon>Bacteria</taxon>
        <taxon>Bacillati</taxon>
        <taxon>Bacillota</taxon>
        <taxon>Bacilli</taxon>
        <taxon>Bacillales</taxon>
        <taxon>Paenibacillaceae</taxon>
        <taxon>Paenibacillus</taxon>
    </lineage>
</organism>
<dbReference type="Pfam" id="PF01408">
    <property type="entry name" value="GFO_IDH_MocA"/>
    <property type="match status" value="1"/>
</dbReference>
<dbReference type="EMBL" id="JACSQL010000009">
    <property type="protein sequence ID" value="MBD7969974.1"/>
    <property type="molecule type" value="Genomic_DNA"/>
</dbReference>
<evidence type="ECO:0000259" key="1">
    <source>
        <dbReference type="Pfam" id="PF01408"/>
    </source>
</evidence>
<gene>
    <name evidence="3" type="ORF">H9647_18090</name>
</gene>
<proteinExistence type="predicted"/>
<dbReference type="Pfam" id="PF22725">
    <property type="entry name" value="GFO_IDH_MocA_C3"/>
    <property type="match status" value="1"/>
</dbReference>
<reference evidence="3 4" key="1">
    <citation type="submission" date="2020-08" db="EMBL/GenBank/DDBJ databases">
        <title>A Genomic Blueprint of the Chicken Gut Microbiome.</title>
        <authorList>
            <person name="Gilroy R."/>
            <person name="Ravi A."/>
            <person name="Getino M."/>
            <person name="Pursley I."/>
            <person name="Horton D.L."/>
            <person name="Alikhan N.-F."/>
            <person name="Baker D."/>
            <person name="Gharbi K."/>
            <person name="Hall N."/>
            <person name="Watson M."/>
            <person name="Adriaenssens E.M."/>
            <person name="Foster-Nyarko E."/>
            <person name="Jarju S."/>
            <person name="Secka A."/>
            <person name="Antonio M."/>
            <person name="Oren A."/>
            <person name="Chaudhuri R."/>
            <person name="La Ragione R.M."/>
            <person name="Hildebrand F."/>
            <person name="Pallen M.J."/>
        </authorList>
    </citation>
    <scope>NUCLEOTIDE SEQUENCE [LARGE SCALE GENOMIC DNA]</scope>
    <source>
        <strain evidence="3 4">Sa2BVA9</strain>
    </source>
</reference>
<dbReference type="Gene3D" id="3.30.360.10">
    <property type="entry name" value="Dihydrodipicolinate Reductase, domain 2"/>
    <property type="match status" value="1"/>
</dbReference>